<dbReference type="Proteomes" id="UP000026960">
    <property type="component" value="Chromosome 5"/>
</dbReference>
<name>A0A0D3G3Z8_9ORYZ</name>
<reference evidence="1" key="1">
    <citation type="journal article" date="2009" name="Rice">
        <title>De Novo Next Generation Sequencing of Plant Genomes.</title>
        <authorList>
            <person name="Rounsley S."/>
            <person name="Marri P.R."/>
            <person name="Yu Y."/>
            <person name="He R."/>
            <person name="Sisneros N."/>
            <person name="Goicoechea J.L."/>
            <person name="Lee S.J."/>
            <person name="Angelova A."/>
            <person name="Kudrna D."/>
            <person name="Luo M."/>
            <person name="Affourtit J."/>
            <person name="Desany B."/>
            <person name="Knight J."/>
            <person name="Niazi F."/>
            <person name="Egholm M."/>
            <person name="Wing R.A."/>
        </authorList>
    </citation>
    <scope>NUCLEOTIDE SEQUENCE [LARGE SCALE GENOMIC DNA]</scope>
    <source>
        <strain evidence="1">cv. IRGC 105608</strain>
    </source>
</reference>
<dbReference type="EnsemblPlants" id="OBART05G05580.1">
    <property type="protein sequence ID" value="OBART05G05580.1"/>
    <property type="gene ID" value="OBART05G05580"/>
</dbReference>
<organism evidence="1">
    <name type="scientific">Oryza barthii</name>
    <dbReference type="NCBI Taxonomy" id="65489"/>
    <lineage>
        <taxon>Eukaryota</taxon>
        <taxon>Viridiplantae</taxon>
        <taxon>Streptophyta</taxon>
        <taxon>Embryophyta</taxon>
        <taxon>Tracheophyta</taxon>
        <taxon>Spermatophyta</taxon>
        <taxon>Magnoliopsida</taxon>
        <taxon>Liliopsida</taxon>
        <taxon>Poales</taxon>
        <taxon>Poaceae</taxon>
        <taxon>BOP clade</taxon>
        <taxon>Oryzoideae</taxon>
        <taxon>Oryzeae</taxon>
        <taxon>Oryzinae</taxon>
        <taxon>Oryza</taxon>
    </lineage>
</organism>
<evidence type="ECO:0000313" key="1">
    <source>
        <dbReference type="EnsemblPlants" id="OBART05G05580.1"/>
    </source>
</evidence>
<reference evidence="1" key="2">
    <citation type="submission" date="2015-03" db="UniProtKB">
        <authorList>
            <consortium name="EnsemblPlants"/>
        </authorList>
    </citation>
    <scope>IDENTIFICATION</scope>
</reference>
<accession>A0A0D3G3Z8</accession>
<keyword evidence="2" id="KW-1185">Reference proteome</keyword>
<dbReference type="AlphaFoldDB" id="A0A0D3G3Z8"/>
<proteinExistence type="predicted"/>
<dbReference type="PaxDb" id="65489-OBART05G05580.1"/>
<sequence>MATETASQKQTKYKDAPPTAIDLFKECHCNSKMGFNKPVKNVIAEIEVIIDNPAQEGKI</sequence>
<dbReference type="Gramene" id="OBART05G05580.1">
    <property type="protein sequence ID" value="OBART05G05580.1"/>
    <property type="gene ID" value="OBART05G05580"/>
</dbReference>
<evidence type="ECO:0000313" key="2">
    <source>
        <dbReference type="Proteomes" id="UP000026960"/>
    </source>
</evidence>
<dbReference type="HOGENOM" id="CLU_2964522_0_0_1"/>
<protein>
    <submittedName>
        <fullName evidence="1">Uncharacterized protein</fullName>
    </submittedName>
</protein>